<dbReference type="OrthoDB" id="277832at2759"/>
<dbReference type="Pfam" id="PF10469">
    <property type="entry name" value="AKAP7_NLS"/>
    <property type="match status" value="1"/>
</dbReference>
<dbReference type="SUPFAM" id="SSF55144">
    <property type="entry name" value="LigT-like"/>
    <property type="match status" value="1"/>
</dbReference>
<dbReference type="GO" id="GO:0005634">
    <property type="term" value="C:nucleus"/>
    <property type="evidence" value="ECO:0000318"/>
    <property type="project" value="GO_Central"/>
</dbReference>
<feature type="domain" description="A-kinase anchor protein 7-like phosphoesterase" evidence="3">
    <location>
        <begin position="145"/>
        <end position="365"/>
    </location>
</feature>
<dbReference type="PaxDb" id="6945-B7PGT3"/>
<feature type="domain" description="K Homology" evidence="2">
    <location>
        <begin position="73"/>
        <end position="133"/>
    </location>
</feature>
<evidence type="ECO:0000313" key="5">
    <source>
        <dbReference type="EnsemblMetazoa" id="ISCW018304-PA"/>
    </source>
</evidence>
<dbReference type="PIRSF" id="PIRSF027019">
    <property type="entry name" value="Euk_LigT"/>
    <property type="match status" value="1"/>
</dbReference>
<dbReference type="EMBL" id="DS709658">
    <property type="protein sequence ID" value="EEC05805.1"/>
    <property type="molecule type" value="Genomic_DNA"/>
</dbReference>
<evidence type="ECO:0007829" key="7">
    <source>
        <dbReference type="PeptideAtlas" id="B7PGT3"/>
    </source>
</evidence>
<dbReference type="GO" id="GO:0006307">
    <property type="term" value="P:DNA alkylation repair"/>
    <property type="evidence" value="ECO:0007669"/>
    <property type="project" value="InterPro"/>
</dbReference>
<dbReference type="VEuPathDB" id="VectorBase:ISCW018304"/>
<protein>
    <submittedName>
        <fullName evidence="4 5">Activating signal cointegrator 1 complex subunit, putative</fullName>
    </submittedName>
</protein>
<dbReference type="GO" id="GO:0003723">
    <property type="term" value="F:RNA binding"/>
    <property type="evidence" value="ECO:0007669"/>
    <property type="project" value="UniProtKB-UniRule"/>
</dbReference>
<dbReference type="FunCoup" id="B7PGT3">
    <property type="interactions" value="1102"/>
</dbReference>
<dbReference type="Proteomes" id="UP000001555">
    <property type="component" value="Unassembled WGS sequence"/>
</dbReference>
<evidence type="ECO:0000256" key="1">
    <source>
        <dbReference type="PROSITE-ProRule" id="PRU00117"/>
    </source>
</evidence>
<dbReference type="EMBL" id="ABJB010927103">
    <property type="status" value="NOT_ANNOTATED_CDS"/>
    <property type="molecule type" value="Genomic_DNA"/>
</dbReference>
<dbReference type="InterPro" id="IPR019510">
    <property type="entry name" value="AKAP7-like_phosphoesterase"/>
</dbReference>
<dbReference type="InterPro" id="IPR004088">
    <property type="entry name" value="KH_dom_type_1"/>
</dbReference>
<evidence type="ECO:0000259" key="3">
    <source>
        <dbReference type="Pfam" id="PF10469"/>
    </source>
</evidence>
<dbReference type="InterPro" id="IPR047538">
    <property type="entry name" value="KH-I_ASCC1"/>
</dbReference>
<proteinExistence type="evidence at protein level"/>
<name>B7PGT3_IXOSC</name>
<gene>
    <name evidence="5" type="primary">8028740</name>
    <name evidence="4" type="ORF">IscW_ISCW018304</name>
</gene>
<evidence type="ECO:0000259" key="2">
    <source>
        <dbReference type="Pfam" id="PF00013"/>
    </source>
</evidence>
<dbReference type="InParanoid" id="B7PGT3"/>
<dbReference type="PANTHER" id="PTHR13360:SF1">
    <property type="entry name" value="ACTIVATING SIGNAL COINTEGRATOR 1 COMPLEX SUBUNIT 1"/>
    <property type="match status" value="1"/>
</dbReference>
<keyword evidence="1" id="KW-0694">RNA-binding</keyword>
<dbReference type="Pfam" id="PF00013">
    <property type="entry name" value="KH_1"/>
    <property type="match status" value="1"/>
</dbReference>
<dbReference type="Gene3D" id="3.30.1370.10">
    <property type="entry name" value="K Homology domain, type 1"/>
    <property type="match status" value="1"/>
</dbReference>
<dbReference type="VEuPathDB" id="VectorBase:ISCI018304"/>
<sequence length="381" mass="42679">MDILNCELLWIDGRCYRKLSSTASIARSESNVQPERKPCGYEDEPGCVLPKAAALRSGSNESISGQAKGFFRISLHVPQKFLPVICGTKHATRMKMEQETSTAIRIPPADSTDDIEITGTTEGSIESACLRIRSIMSRLRQRECFTHFICLPFNMQPLANYVEEFKETVLKTCSGRGLEASLFQSRQKLHLTVGMLVLLDNKECSEAKKVLDSCGDIVREILGGQSLYVRVSGLEFMNDDATEVDVLYAKVTTFDSNSRPNDKLQQLVDQVARRFAQSGLMLEQPHNVKLHITLMNTKFREVRFATENTAEPPARTPRVSFDASNILKRNRDFHFGKVTVPSINIVVPHTCNKEGFYESLATLPLPKHNYNNNASNDGNVN</sequence>
<organism>
    <name type="scientific">Ixodes scapularis</name>
    <name type="common">Black-legged tick</name>
    <name type="synonym">Deer tick</name>
    <dbReference type="NCBI Taxonomy" id="6945"/>
    <lineage>
        <taxon>Eukaryota</taxon>
        <taxon>Metazoa</taxon>
        <taxon>Ecdysozoa</taxon>
        <taxon>Arthropoda</taxon>
        <taxon>Chelicerata</taxon>
        <taxon>Arachnida</taxon>
        <taxon>Acari</taxon>
        <taxon>Parasitiformes</taxon>
        <taxon>Ixodida</taxon>
        <taxon>Ixodoidea</taxon>
        <taxon>Ixodidae</taxon>
        <taxon>Ixodinae</taxon>
        <taxon>Ixodes</taxon>
    </lineage>
</organism>
<dbReference type="GO" id="GO:0006355">
    <property type="term" value="P:regulation of DNA-templated transcription"/>
    <property type="evidence" value="ECO:0000318"/>
    <property type="project" value="GO_Central"/>
</dbReference>
<dbReference type="PANTHER" id="PTHR13360">
    <property type="entry name" value="ACTIVATING SIGNAL COINTEGRATOR 1 COMPLEX SUBUNIT 1"/>
    <property type="match status" value="1"/>
</dbReference>
<dbReference type="AlphaFoldDB" id="B7PGT3"/>
<dbReference type="Gene3D" id="3.90.1140.10">
    <property type="entry name" value="Cyclic phosphodiesterase"/>
    <property type="match status" value="1"/>
</dbReference>
<keyword evidence="6" id="KW-1185">Reference proteome</keyword>
<dbReference type="InterPro" id="IPR009210">
    <property type="entry name" value="ASCC1"/>
</dbReference>
<dbReference type="InterPro" id="IPR036612">
    <property type="entry name" value="KH_dom_type_1_sf"/>
</dbReference>
<dbReference type="STRING" id="6945.B7PGT3"/>
<dbReference type="CDD" id="cd22419">
    <property type="entry name" value="KH-I_ASCC1"/>
    <property type="match status" value="1"/>
</dbReference>
<dbReference type="InterPro" id="IPR009097">
    <property type="entry name" value="Cyclic_Pdiesterase"/>
</dbReference>
<evidence type="ECO:0000313" key="6">
    <source>
        <dbReference type="Proteomes" id="UP000001555"/>
    </source>
</evidence>
<reference evidence="5" key="2">
    <citation type="submission" date="2020-05" db="UniProtKB">
        <authorList>
            <consortium name="EnsemblMetazoa"/>
        </authorList>
    </citation>
    <scope>IDENTIFICATION</scope>
    <source>
        <strain evidence="5">wikel</strain>
    </source>
</reference>
<reference evidence="4 6" key="1">
    <citation type="submission" date="2008-03" db="EMBL/GenBank/DDBJ databases">
        <title>Annotation of Ixodes scapularis.</title>
        <authorList>
            <consortium name="Ixodes scapularis Genome Project Consortium"/>
            <person name="Caler E."/>
            <person name="Hannick L.I."/>
            <person name="Bidwell S."/>
            <person name="Joardar V."/>
            <person name="Thiagarajan M."/>
            <person name="Amedeo P."/>
            <person name="Galinsky K.J."/>
            <person name="Schobel S."/>
            <person name="Inman J."/>
            <person name="Hostetler J."/>
            <person name="Miller J."/>
            <person name="Hammond M."/>
            <person name="Megy K."/>
            <person name="Lawson D."/>
            <person name="Kodira C."/>
            <person name="Sutton G."/>
            <person name="Meyer J."/>
            <person name="Hill C.A."/>
            <person name="Birren B."/>
            <person name="Nene V."/>
            <person name="Collins F."/>
            <person name="Alarcon-Chaidez F."/>
            <person name="Wikel S."/>
            <person name="Strausberg R."/>
        </authorList>
    </citation>
    <scope>NUCLEOTIDE SEQUENCE [LARGE SCALE GENOMIC DNA]</scope>
    <source>
        <strain evidence="6">Wikel</strain>
        <strain evidence="4">Wikel colony</strain>
    </source>
</reference>
<dbReference type="KEGG" id="isc:8028740"/>
<dbReference type="PROSITE" id="PS50084">
    <property type="entry name" value="KH_TYPE_1"/>
    <property type="match status" value="1"/>
</dbReference>
<evidence type="ECO:0000313" key="4">
    <source>
        <dbReference type="EMBL" id="EEC05805.1"/>
    </source>
</evidence>
<dbReference type="VEuPathDB" id="VectorBase:ISCP_031138"/>
<dbReference type="SUPFAM" id="SSF54791">
    <property type="entry name" value="Eukaryotic type KH-domain (KH-domain type I)"/>
    <property type="match status" value="1"/>
</dbReference>
<accession>B7PGT3</accession>
<dbReference type="EnsemblMetazoa" id="ISCW018304-RA">
    <property type="protein sequence ID" value="ISCW018304-PA"/>
    <property type="gene ID" value="ISCW018304"/>
</dbReference>
<dbReference type="HOGENOM" id="CLU_044606_0_0_1"/>
<keyword evidence="7" id="KW-1267">Proteomics identification</keyword>